<dbReference type="EMBL" id="JBHTCH010000005">
    <property type="protein sequence ID" value="MFC7360012.1"/>
    <property type="molecule type" value="Genomic_DNA"/>
</dbReference>
<feature type="domain" description="Ig-like" evidence="3">
    <location>
        <begin position="385"/>
        <end position="425"/>
    </location>
</feature>
<dbReference type="InterPro" id="IPR007110">
    <property type="entry name" value="Ig-like_dom"/>
</dbReference>
<sequence length="641" mass="67768">MHIRGQAAPRAGRGAGSPHVRTPRGGLRRLRRSLSLAIMLPALAIVTLASPAGATHQGSFEIDGNTPVNTPGNLDWDTTGTHVTDPTGNADTSTFTQGSKEFEHPSTWVQGTGLAPNQDDISDVYTFTRTEHDGVHAYFGFRRLTTTGVTNYDVEFNQAPNSSANPARPTRTVGDVMVRFEQNGNMGFKLTEAYIWTLAANFGDRQCIPVSGYTPAAGWCPVPFTATTFVGLTGEGGHFAEGTLNLTTLFGDVTGCREAFGTMNIRSFTGESTQSSLKDYVEPIPINVPPTCWKPIGITNVPRATYDVSYNWSVEKDVNDTRKTVEAGTNASFTYRVLLTAGPESRSGDDLGGTVTLSNPNGSPMVATLSVAATTGTGCVFPGVPDVSADAGLQVVVPAGSSSFVYTCTVTAPPTNGSSTATVSWNQTLFPPFPGGGTSPATATATYTFALDQSTDEQTTVTDTFSGGAAQVLGTFNWAAVYNETDASTPPHTVVVATYTRIIRAGAAGTCASYVNTARQTENDTLQSTTSQETVTVCAAAEVLPDQAFGKAVGSVSATCQGTVRSRLNNRSGERVTYKLRVGTKVHRIVVKAQSKKRFTTSGPNRARVTLKIGKRVLDRVRIPARCAAPEVLPDTGIRGI</sequence>
<comment type="caution">
    <text evidence="4">The sequence shown here is derived from an EMBL/GenBank/DDBJ whole genome shotgun (WGS) entry which is preliminary data.</text>
</comment>
<keyword evidence="2" id="KW-0812">Transmembrane</keyword>
<evidence type="ECO:0000259" key="3">
    <source>
        <dbReference type="PROSITE" id="PS50835"/>
    </source>
</evidence>
<dbReference type="Proteomes" id="UP001596524">
    <property type="component" value="Unassembled WGS sequence"/>
</dbReference>
<protein>
    <recommendedName>
        <fullName evidence="3">Ig-like domain-containing protein</fullName>
    </recommendedName>
</protein>
<evidence type="ECO:0000256" key="1">
    <source>
        <dbReference type="SAM" id="MobiDB-lite"/>
    </source>
</evidence>
<keyword evidence="2" id="KW-1133">Transmembrane helix</keyword>
<keyword evidence="5" id="KW-1185">Reference proteome</keyword>
<keyword evidence="2" id="KW-0472">Membrane</keyword>
<feature type="region of interest" description="Disordered" evidence="1">
    <location>
        <begin position="1"/>
        <end position="27"/>
    </location>
</feature>
<accession>A0ABW2N1Q6</accession>
<evidence type="ECO:0000256" key="2">
    <source>
        <dbReference type="SAM" id="Phobius"/>
    </source>
</evidence>
<organism evidence="4 5">
    <name type="scientific">Nocardioides astragali</name>
    <dbReference type="NCBI Taxonomy" id="1776736"/>
    <lineage>
        <taxon>Bacteria</taxon>
        <taxon>Bacillati</taxon>
        <taxon>Actinomycetota</taxon>
        <taxon>Actinomycetes</taxon>
        <taxon>Propionibacteriales</taxon>
        <taxon>Nocardioidaceae</taxon>
        <taxon>Nocardioides</taxon>
    </lineage>
</organism>
<feature type="transmembrane region" description="Helical" evidence="2">
    <location>
        <begin position="34"/>
        <end position="54"/>
    </location>
</feature>
<feature type="compositionally biased region" description="Low complexity" evidence="1">
    <location>
        <begin position="1"/>
        <end position="12"/>
    </location>
</feature>
<name>A0ABW2N1Q6_9ACTN</name>
<gene>
    <name evidence="4" type="ORF">ACFQO6_06990</name>
</gene>
<dbReference type="RefSeq" id="WP_255890728.1">
    <property type="nucleotide sequence ID" value="NZ_JAFMZM010000003.1"/>
</dbReference>
<proteinExistence type="predicted"/>
<dbReference type="PROSITE" id="PS50835">
    <property type="entry name" value="IG_LIKE"/>
    <property type="match status" value="1"/>
</dbReference>
<evidence type="ECO:0000313" key="4">
    <source>
        <dbReference type="EMBL" id="MFC7360012.1"/>
    </source>
</evidence>
<reference evidence="5" key="1">
    <citation type="journal article" date="2019" name="Int. J. Syst. Evol. Microbiol.">
        <title>The Global Catalogue of Microorganisms (GCM) 10K type strain sequencing project: providing services to taxonomists for standard genome sequencing and annotation.</title>
        <authorList>
            <consortium name="The Broad Institute Genomics Platform"/>
            <consortium name="The Broad Institute Genome Sequencing Center for Infectious Disease"/>
            <person name="Wu L."/>
            <person name="Ma J."/>
        </authorList>
    </citation>
    <scope>NUCLEOTIDE SEQUENCE [LARGE SCALE GENOMIC DNA]</scope>
    <source>
        <strain evidence="5">FCH27</strain>
    </source>
</reference>
<evidence type="ECO:0000313" key="5">
    <source>
        <dbReference type="Proteomes" id="UP001596524"/>
    </source>
</evidence>